<comment type="caution">
    <text evidence="1">The sequence shown here is derived from an EMBL/GenBank/DDBJ whole genome shotgun (WGS) entry which is preliminary data.</text>
</comment>
<evidence type="ECO:0000313" key="2">
    <source>
        <dbReference type="Proteomes" id="UP000617145"/>
    </source>
</evidence>
<protein>
    <submittedName>
        <fullName evidence="1">Uncharacterized protein</fullName>
    </submittedName>
</protein>
<dbReference type="EMBL" id="BMJV01000022">
    <property type="protein sequence ID" value="GGG87775.1"/>
    <property type="molecule type" value="Genomic_DNA"/>
</dbReference>
<keyword evidence="2" id="KW-1185">Reference proteome</keyword>
<reference evidence="1" key="2">
    <citation type="submission" date="2020-09" db="EMBL/GenBank/DDBJ databases">
        <authorList>
            <person name="Sun Q."/>
            <person name="Zhou Y."/>
        </authorList>
    </citation>
    <scope>NUCLEOTIDE SEQUENCE</scope>
    <source>
        <strain evidence="1">CGMCC 1.15762</strain>
    </source>
</reference>
<dbReference type="AlphaFoldDB" id="A0A8J2ZNW8"/>
<accession>A0A8J2ZNW8</accession>
<gene>
    <name evidence="1" type="ORF">GCM10011415_42970</name>
</gene>
<reference evidence="1" key="1">
    <citation type="journal article" date="2014" name="Int. J. Syst. Evol. Microbiol.">
        <title>Complete genome sequence of Corynebacterium casei LMG S-19264T (=DSM 44701T), isolated from a smear-ripened cheese.</title>
        <authorList>
            <consortium name="US DOE Joint Genome Institute (JGI-PGF)"/>
            <person name="Walter F."/>
            <person name="Albersmeier A."/>
            <person name="Kalinowski J."/>
            <person name="Ruckert C."/>
        </authorList>
    </citation>
    <scope>NUCLEOTIDE SEQUENCE</scope>
    <source>
        <strain evidence="1">CGMCC 1.15762</strain>
    </source>
</reference>
<organism evidence="1 2">
    <name type="scientific">Salipiger pallidus</name>
    <dbReference type="NCBI Taxonomy" id="1775170"/>
    <lineage>
        <taxon>Bacteria</taxon>
        <taxon>Pseudomonadati</taxon>
        <taxon>Pseudomonadota</taxon>
        <taxon>Alphaproteobacteria</taxon>
        <taxon>Rhodobacterales</taxon>
        <taxon>Roseobacteraceae</taxon>
        <taxon>Salipiger</taxon>
    </lineage>
</organism>
<evidence type="ECO:0000313" key="1">
    <source>
        <dbReference type="EMBL" id="GGG87775.1"/>
    </source>
</evidence>
<sequence>MRCLKDLGERIAARGPDRHTAEIHIHMAFKNRFSTFGSAEIERVA</sequence>
<name>A0A8J2ZNW8_9RHOB</name>
<proteinExistence type="predicted"/>
<dbReference type="Proteomes" id="UP000617145">
    <property type="component" value="Unassembled WGS sequence"/>
</dbReference>